<name>A0A4U7B1Q7_9PEZI</name>
<reference evidence="1 2" key="1">
    <citation type="submission" date="2018-02" db="EMBL/GenBank/DDBJ databases">
        <title>Draft genome sequences of Elsinoe sp., causing black scab on jojoba.</title>
        <authorList>
            <person name="Stodart B."/>
            <person name="Jeffress S."/>
            <person name="Ash G."/>
            <person name="Arun Chinnappa K."/>
        </authorList>
    </citation>
    <scope>NUCLEOTIDE SEQUENCE [LARGE SCALE GENOMIC DNA]</scope>
    <source>
        <strain evidence="1 2">Hillstone_2</strain>
    </source>
</reference>
<comment type="caution">
    <text evidence="1">The sequence shown here is derived from an EMBL/GenBank/DDBJ whole genome shotgun (WGS) entry which is preliminary data.</text>
</comment>
<evidence type="ECO:0000313" key="2">
    <source>
        <dbReference type="Proteomes" id="UP000308133"/>
    </source>
</evidence>
<dbReference type="Proteomes" id="UP000308133">
    <property type="component" value="Unassembled WGS sequence"/>
</dbReference>
<proteinExistence type="predicted"/>
<organism evidence="1 2">
    <name type="scientific">Elsinoe australis</name>
    <dbReference type="NCBI Taxonomy" id="40998"/>
    <lineage>
        <taxon>Eukaryota</taxon>
        <taxon>Fungi</taxon>
        <taxon>Dikarya</taxon>
        <taxon>Ascomycota</taxon>
        <taxon>Pezizomycotina</taxon>
        <taxon>Dothideomycetes</taxon>
        <taxon>Dothideomycetidae</taxon>
        <taxon>Myriangiales</taxon>
        <taxon>Elsinoaceae</taxon>
        <taxon>Elsinoe</taxon>
    </lineage>
</organism>
<gene>
    <name evidence="1" type="ORF">C1H76_2649</name>
</gene>
<evidence type="ECO:0000313" key="1">
    <source>
        <dbReference type="EMBL" id="TKX25063.1"/>
    </source>
</evidence>
<accession>A0A4U7B1Q7</accession>
<dbReference type="AlphaFoldDB" id="A0A4U7B1Q7"/>
<protein>
    <submittedName>
        <fullName evidence="1">Uncharacterized protein</fullName>
    </submittedName>
</protein>
<dbReference type="EMBL" id="PTQR01000032">
    <property type="protein sequence ID" value="TKX25063.1"/>
    <property type="molecule type" value="Genomic_DNA"/>
</dbReference>
<sequence length="134" mass="14238">MSILLYIDQGGGDVKDNDIHAPCMIFLPLISACDESDALIMLVIIAALLDNNGPLIGGSTGRGESREGTVGVDLEYLSIICVRVNADIFIVHAMQLTFVALPALMLPEKASDGFFIIPDRTTAVFAGAALFAIR</sequence>